<name>A0AAD9PUF8_ACRCE</name>
<dbReference type="AlphaFoldDB" id="A0AAD9PUF8"/>
<organism evidence="2 3">
    <name type="scientific">Acropora cervicornis</name>
    <name type="common">Staghorn coral</name>
    <dbReference type="NCBI Taxonomy" id="6130"/>
    <lineage>
        <taxon>Eukaryota</taxon>
        <taxon>Metazoa</taxon>
        <taxon>Cnidaria</taxon>
        <taxon>Anthozoa</taxon>
        <taxon>Hexacorallia</taxon>
        <taxon>Scleractinia</taxon>
        <taxon>Astrocoeniina</taxon>
        <taxon>Acroporidae</taxon>
        <taxon>Acropora</taxon>
    </lineage>
</organism>
<keyword evidence="3" id="KW-1185">Reference proteome</keyword>
<evidence type="ECO:0000313" key="2">
    <source>
        <dbReference type="EMBL" id="KAK2548875.1"/>
    </source>
</evidence>
<gene>
    <name evidence="2" type="ORF">P5673_030794</name>
</gene>
<dbReference type="PROSITE" id="PS00028">
    <property type="entry name" value="ZINC_FINGER_C2H2_1"/>
    <property type="match status" value="1"/>
</dbReference>
<accession>A0AAD9PUF8</accession>
<dbReference type="InterPro" id="IPR046496">
    <property type="entry name" value="DUF6589"/>
</dbReference>
<evidence type="ECO:0000259" key="1">
    <source>
        <dbReference type="PROSITE" id="PS00028"/>
    </source>
</evidence>
<dbReference type="Proteomes" id="UP001249851">
    <property type="component" value="Unassembled WGS sequence"/>
</dbReference>
<dbReference type="EMBL" id="JARQWQ010000136">
    <property type="protein sequence ID" value="KAK2548875.1"/>
    <property type="molecule type" value="Genomic_DNA"/>
</dbReference>
<reference evidence="2" key="2">
    <citation type="journal article" date="2023" name="Science">
        <title>Genomic signatures of disease resistance in endangered staghorn corals.</title>
        <authorList>
            <person name="Vollmer S.V."/>
            <person name="Selwyn J.D."/>
            <person name="Despard B.A."/>
            <person name="Roesel C.L."/>
        </authorList>
    </citation>
    <scope>NUCLEOTIDE SEQUENCE</scope>
    <source>
        <strain evidence="2">K2</strain>
    </source>
</reference>
<dbReference type="InterPro" id="IPR013087">
    <property type="entry name" value="Znf_C2H2_type"/>
</dbReference>
<comment type="caution">
    <text evidence="2">The sequence shown here is derived from an EMBL/GenBank/DDBJ whole genome shotgun (WGS) entry which is preliminary data.</text>
</comment>
<proteinExistence type="predicted"/>
<feature type="domain" description="C2H2-type" evidence="1">
    <location>
        <begin position="292"/>
        <end position="315"/>
    </location>
</feature>
<dbReference type="Pfam" id="PF20231">
    <property type="entry name" value="DUF6589"/>
    <property type="match status" value="1"/>
</dbReference>
<sequence length="499" mass="56172">IVGDNWDLEVKARYQTKFQNNKSLHYFHVKDRVAAQGLDNKRPPQKSIGEIKMREFLPTTEVQEAIVADLVNIIPRVLGIISYTLQYIQEGCHLPHPSSTIGNGKCLTSSSKIGSCRNVRGMGKSMCPLDLQFLNPNKTAEMTQILQDIQSKYVPTVTNGGKTEVLQKIFRQLLFKECSAAEMGTSCASMNRTAKSNAKKGPEEDYNAYKDFIDRETEAHIISRWMVLAGMTDRKGSPSIRLIPDTSDWDLHMKKEWLRKETQVFLDEVFLRTSVPENVIMLDEAFKQGFTCRNAECGMHFPLHSTRVRHESVQHPELEIAISPPSEDHFSEESPTGNDSIFNNHNARLQTGMLFMDIVDAIKEGDGYRLKFKHTKYAYVLLLFINSIGKLGGNIPLVLLMEHLNLLLKRLGKGMGGNLTNASLQRAAQSVVPLNNVMKGIYEDCSKVKRSGHHGSKNPEETVEIIVNDLLKGNVFEQQLGRSGYPSFAKFKSNILDVD</sequence>
<protein>
    <recommendedName>
        <fullName evidence="1">C2H2-type domain-containing protein</fullName>
    </recommendedName>
</protein>
<feature type="non-terminal residue" evidence="2">
    <location>
        <position position="1"/>
    </location>
</feature>
<evidence type="ECO:0000313" key="3">
    <source>
        <dbReference type="Proteomes" id="UP001249851"/>
    </source>
</evidence>
<reference evidence="2" key="1">
    <citation type="journal article" date="2023" name="G3 (Bethesda)">
        <title>Whole genome assembly and annotation of the endangered Caribbean coral Acropora cervicornis.</title>
        <authorList>
            <person name="Selwyn J.D."/>
            <person name="Vollmer S.V."/>
        </authorList>
    </citation>
    <scope>NUCLEOTIDE SEQUENCE</scope>
    <source>
        <strain evidence="2">K2</strain>
    </source>
</reference>